<evidence type="ECO:0000313" key="4">
    <source>
        <dbReference type="Proteomes" id="UP000031866"/>
    </source>
</evidence>
<dbReference type="EMBL" id="JABSXK010000001">
    <property type="protein sequence ID" value="NRV11226.1"/>
    <property type="molecule type" value="Genomic_DNA"/>
</dbReference>
<organism evidence="2 4">
    <name type="scientific">Clostridium beijerinckii</name>
    <name type="common">Clostridium MP</name>
    <dbReference type="NCBI Taxonomy" id="1520"/>
    <lineage>
        <taxon>Bacteria</taxon>
        <taxon>Bacillati</taxon>
        <taxon>Bacillota</taxon>
        <taxon>Clostridia</taxon>
        <taxon>Eubacteriales</taxon>
        <taxon>Clostridiaceae</taxon>
        <taxon>Clostridium</taxon>
    </lineage>
</organism>
<sequence>MDIYYIILVLPALAFSLYCQFKVKGTFDKYSNYGNARGFTGADVARRILDRNGLYDVAVVPTAGSLTDHYDPGKKVVRLSESVYYSNSVAAIGVAAHETGHAIQHKVQYAPLSLRSGLVPIANIGSMAGPYMAIFGLIFQIPLLAQLGIVFFTGAVAFYFVTLPVEFNASKRAISELESQGILSFNEMAPAKKVLNAAAMTYVASAITAVASLLHLIFLFMGSSDRE</sequence>
<feature type="transmembrane region" description="Helical" evidence="1">
    <location>
        <begin position="199"/>
        <end position="221"/>
    </location>
</feature>
<dbReference type="PANTHER" id="PTHR36434">
    <property type="entry name" value="MEMBRANE PROTEASE YUGP-RELATED"/>
    <property type="match status" value="1"/>
</dbReference>
<accession>A0A0B5QG79</accession>
<dbReference type="OrthoDB" id="9784298at2"/>
<evidence type="ECO:0000256" key="1">
    <source>
        <dbReference type="SAM" id="Phobius"/>
    </source>
</evidence>
<reference evidence="3" key="3">
    <citation type="submission" date="2020-05" db="EMBL/GenBank/DDBJ databases">
        <title>Genomic insights into acetone-butanol-ethanol (ABE) fermentation by sequencing solventogenic clostridia strains.</title>
        <authorList>
            <person name="Brown S."/>
        </authorList>
    </citation>
    <scope>NUCLEOTIDE SEQUENCE</scope>
    <source>
        <strain evidence="3">DJ126</strain>
    </source>
</reference>
<dbReference type="Pfam" id="PF04298">
    <property type="entry name" value="Zn_peptidase_2"/>
    <property type="match status" value="1"/>
</dbReference>
<feature type="transmembrane region" description="Helical" evidence="1">
    <location>
        <begin position="6"/>
        <end position="23"/>
    </location>
</feature>
<evidence type="ECO:0000313" key="3">
    <source>
        <dbReference type="EMBL" id="NRV11226.1"/>
    </source>
</evidence>
<dbReference type="KEGG" id="cbei:LF65_03418"/>
<proteinExistence type="predicted"/>
<protein>
    <submittedName>
        <fullName evidence="2">Peptidase</fullName>
    </submittedName>
</protein>
<dbReference type="AlphaFoldDB" id="A0A0B5QG79"/>
<reference evidence="2" key="2">
    <citation type="submission" date="2016-02" db="EMBL/GenBank/DDBJ databases">
        <title>Genome sequence of Clostridium beijerinckii strain 59B.</title>
        <authorList>
            <person name="Little G.T."/>
            <person name="Minton N.P."/>
        </authorList>
    </citation>
    <scope>NUCLEOTIDE SEQUENCE</scope>
    <source>
        <strain evidence="2">NCIMB 14988</strain>
    </source>
</reference>
<dbReference type="Proteomes" id="UP000821656">
    <property type="component" value="Unassembled WGS sequence"/>
</dbReference>
<dbReference type="RefSeq" id="WP_041897443.1">
    <property type="nucleotide sequence ID" value="NZ_CP010086.2"/>
</dbReference>
<feature type="transmembrane region" description="Helical" evidence="1">
    <location>
        <begin position="134"/>
        <end position="161"/>
    </location>
</feature>
<evidence type="ECO:0000313" key="2">
    <source>
        <dbReference type="EMBL" id="AJG99980.1"/>
    </source>
</evidence>
<gene>
    <name evidence="3" type="ORF">DFH45_004189</name>
    <name evidence="2" type="ORF">LF65_03418</name>
</gene>
<name>A0A0B5QG79_CLOBE</name>
<keyword evidence="1" id="KW-0472">Membrane</keyword>
<keyword evidence="1" id="KW-0812">Transmembrane</keyword>
<dbReference type="EMBL" id="CP010086">
    <property type="protein sequence ID" value="AJG99980.1"/>
    <property type="molecule type" value="Genomic_DNA"/>
</dbReference>
<dbReference type="STRING" id="1520.LF65_03418"/>
<reference evidence="4" key="1">
    <citation type="submission" date="2014-12" db="EMBL/GenBank/DDBJ databases">
        <title>Genome sequence of Clostridium beijerinckii strain 59B.</title>
        <authorList>
            <person name="Little G.T."/>
            <person name="Minton N.P."/>
        </authorList>
    </citation>
    <scope>NUCLEOTIDE SEQUENCE [LARGE SCALE GENOMIC DNA]</scope>
    <source>
        <strain evidence="4">59B</strain>
    </source>
</reference>
<dbReference type="InterPro" id="IPR007395">
    <property type="entry name" value="Zn_peptidase_2"/>
</dbReference>
<dbReference type="PANTHER" id="PTHR36434:SF1">
    <property type="entry name" value="MEMBRANE PROTEASE YUGP-RELATED"/>
    <property type="match status" value="1"/>
</dbReference>
<keyword evidence="1" id="KW-1133">Transmembrane helix</keyword>
<dbReference type="Proteomes" id="UP000031866">
    <property type="component" value="Chromosome"/>
</dbReference>